<evidence type="ECO:0000313" key="3">
    <source>
        <dbReference type="EMBL" id="TLG13477.1"/>
    </source>
</evidence>
<feature type="region of interest" description="Disordered" evidence="1">
    <location>
        <begin position="215"/>
        <end position="323"/>
    </location>
</feature>
<dbReference type="InterPro" id="IPR035437">
    <property type="entry name" value="SNase_OB-fold_sf"/>
</dbReference>
<dbReference type="SUPFAM" id="SSF50199">
    <property type="entry name" value="Staphylococcal nuclease"/>
    <property type="match status" value="1"/>
</dbReference>
<evidence type="ECO:0000259" key="2">
    <source>
        <dbReference type="PROSITE" id="PS50830"/>
    </source>
</evidence>
<reference evidence="3 4" key="1">
    <citation type="submission" date="2019-05" db="EMBL/GenBank/DDBJ databases">
        <title>Genomes sequences of two Nocardia cyriacigeorgica environmental isolates, type strains Nocardia asteroides ATCC 19247 and Nocardia cyriacigeorgica DSM 44484.</title>
        <authorList>
            <person name="Vautrin F."/>
            <person name="Bergeron E."/>
            <person name="Dubost A."/>
            <person name="Abrouk D."/>
            <person name="Rodriguez Nava V."/>
            <person name="Pujic P."/>
        </authorList>
    </citation>
    <scope>NUCLEOTIDE SEQUENCE [LARGE SCALE GENOMIC DNA]</scope>
    <source>
        <strain evidence="3 4">EML 1456</strain>
    </source>
</reference>
<feature type="compositionally biased region" description="Low complexity" evidence="1">
    <location>
        <begin position="33"/>
        <end position="58"/>
    </location>
</feature>
<dbReference type="Gene3D" id="2.40.50.90">
    <property type="match status" value="1"/>
</dbReference>
<dbReference type="PROSITE" id="PS50830">
    <property type="entry name" value="TNASE_3"/>
    <property type="match status" value="1"/>
</dbReference>
<evidence type="ECO:0000256" key="1">
    <source>
        <dbReference type="SAM" id="MobiDB-lite"/>
    </source>
</evidence>
<dbReference type="RefSeq" id="WP_138455972.1">
    <property type="nucleotide sequence ID" value="NZ_VBUU01000007.1"/>
</dbReference>
<feature type="compositionally biased region" description="Pro residues" evidence="1">
    <location>
        <begin position="236"/>
        <end position="276"/>
    </location>
</feature>
<evidence type="ECO:0000313" key="4">
    <source>
        <dbReference type="Proteomes" id="UP000308349"/>
    </source>
</evidence>
<organism evidence="3 4">
    <name type="scientific">Nocardia cyriacigeorgica</name>
    <dbReference type="NCBI Taxonomy" id="135487"/>
    <lineage>
        <taxon>Bacteria</taxon>
        <taxon>Bacillati</taxon>
        <taxon>Actinomycetota</taxon>
        <taxon>Actinomycetes</taxon>
        <taxon>Mycobacteriales</taxon>
        <taxon>Nocardiaceae</taxon>
        <taxon>Nocardia</taxon>
    </lineage>
</organism>
<accession>A0A5R8PFL7</accession>
<dbReference type="Pfam" id="PF00565">
    <property type="entry name" value="SNase"/>
    <property type="match status" value="1"/>
</dbReference>
<comment type="caution">
    <text evidence="3">The sequence shown here is derived from an EMBL/GenBank/DDBJ whole genome shotgun (WGS) entry which is preliminary data.</text>
</comment>
<feature type="region of interest" description="Disordered" evidence="1">
    <location>
        <begin position="25"/>
        <end position="58"/>
    </location>
</feature>
<dbReference type="Proteomes" id="UP000308349">
    <property type="component" value="Unassembled WGS sequence"/>
</dbReference>
<dbReference type="OrthoDB" id="5241375at2"/>
<sequence length="323" mass="33156">MAGRAKIVAAVAGVSALIGIGIGVAPDPEPERTASVQTTAPTTTPGTTAPSQPPVTETEAVTGAGTTTTTRADVAAPAQVPGDVQQAVVRRIIDGDTLEVAAVATGPVLTSTGPVDVRLLEIDSPETKDPDRQAQCYGQEATAELTRLAPPGSTVWVQRDRELLDRYDRHLLYLWNAKGEFVNLSMVRSGHAAAVLYPPNDKHWATISSAESTARSASTGGWGTCPVFGRPAPEVTTPPPVPNPPPLPNPPPAPSASPPPPVAPFVPDPEPAPTAAPPVQSGLPPQQLGPDTDCSDYPGPVIVAPGDPHRLDGDGDGIGCDSN</sequence>
<protein>
    <submittedName>
        <fullName evidence="3">Thermonuclease family protein</fullName>
    </submittedName>
</protein>
<gene>
    <name evidence="3" type="ORF">FEK35_10030</name>
</gene>
<feature type="domain" description="TNase-like" evidence="2">
    <location>
        <begin position="83"/>
        <end position="224"/>
    </location>
</feature>
<proteinExistence type="predicted"/>
<dbReference type="AlphaFoldDB" id="A0A5R8PFL7"/>
<name>A0A5R8PFL7_9NOCA</name>
<dbReference type="SMART" id="SM00318">
    <property type="entry name" value="SNc"/>
    <property type="match status" value="1"/>
</dbReference>
<dbReference type="EMBL" id="VBUU01000007">
    <property type="protein sequence ID" value="TLG13477.1"/>
    <property type="molecule type" value="Genomic_DNA"/>
</dbReference>
<dbReference type="InterPro" id="IPR016071">
    <property type="entry name" value="Staphylococal_nuclease_OB-fold"/>
</dbReference>